<evidence type="ECO:0000256" key="1">
    <source>
        <dbReference type="ARBA" id="ARBA00004651"/>
    </source>
</evidence>
<keyword evidence="3 9" id="KW-0812">Transmembrane</keyword>
<dbReference type="Proteomes" id="UP000007879">
    <property type="component" value="Unassembled WGS sequence"/>
</dbReference>
<keyword evidence="4 10" id="KW-1133">Transmembrane helix</keyword>
<dbReference type="GeneID" id="109586532"/>
<evidence type="ECO:0000256" key="8">
    <source>
        <dbReference type="ARBA" id="ARBA00023224"/>
    </source>
</evidence>
<dbReference type="InterPro" id="IPR017452">
    <property type="entry name" value="GPCR_Rhodpsn_7TM"/>
</dbReference>
<proteinExistence type="inferred from homology"/>
<accession>A0AAN0JNB9</accession>
<feature type="transmembrane region" description="Helical" evidence="10">
    <location>
        <begin position="139"/>
        <end position="159"/>
    </location>
</feature>
<evidence type="ECO:0000256" key="9">
    <source>
        <dbReference type="RuleBase" id="RU000688"/>
    </source>
</evidence>
<evidence type="ECO:0000256" key="5">
    <source>
        <dbReference type="ARBA" id="ARBA00023040"/>
    </source>
</evidence>
<keyword evidence="2" id="KW-1003">Cell membrane</keyword>
<evidence type="ECO:0000259" key="11">
    <source>
        <dbReference type="PROSITE" id="PS50262"/>
    </source>
</evidence>
<keyword evidence="5 9" id="KW-0297">G-protein coupled receptor</keyword>
<dbReference type="RefSeq" id="XP_019858290.1">
    <property type="nucleotide sequence ID" value="XM_020002731.1"/>
</dbReference>
<dbReference type="PANTHER" id="PTHR24229">
    <property type="entry name" value="NEUROPEPTIDES RECEPTOR"/>
    <property type="match status" value="1"/>
</dbReference>
<evidence type="ECO:0000256" key="10">
    <source>
        <dbReference type="SAM" id="Phobius"/>
    </source>
</evidence>
<dbReference type="Pfam" id="PF00001">
    <property type="entry name" value="7tm_1"/>
    <property type="match status" value="1"/>
</dbReference>
<reference evidence="12" key="2">
    <citation type="submission" date="2024-06" db="UniProtKB">
        <authorList>
            <consortium name="EnsemblMetazoa"/>
        </authorList>
    </citation>
    <scope>IDENTIFICATION</scope>
</reference>
<dbReference type="CDD" id="cd00637">
    <property type="entry name" value="7tm_classA_rhodopsin-like"/>
    <property type="match status" value="1"/>
</dbReference>
<organism evidence="12 13">
    <name type="scientific">Amphimedon queenslandica</name>
    <name type="common">Sponge</name>
    <dbReference type="NCBI Taxonomy" id="400682"/>
    <lineage>
        <taxon>Eukaryota</taxon>
        <taxon>Metazoa</taxon>
        <taxon>Porifera</taxon>
        <taxon>Demospongiae</taxon>
        <taxon>Heteroscleromorpha</taxon>
        <taxon>Haplosclerida</taxon>
        <taxon>Niphatidae</taxon>
        <taxon>Amphimedon</taxon>
    </lineage>
</organism>
<feature type="transmembrane region" description="Helical" evidence="10">
    <location>
        <begin position="17"/>
        <end position="39"/>
    </location>
</feature>
<name>A0AAN0JNB9_AMPQE</name>
<keyword evidence="13" id="KW-1185">Reference proteome</keyword>
<feature type="domain" description="G-protein coupled receptors family 1 profile" evidence="11">
    <location>
        <begin position="32"/>
        <end position="286"/>
    </location>
</feature>
<dbReference type="InterPro" id="IPR000276">
    <property type="entry name" value="GPCR_Rhodpsn"/>
</dbReference>
<dbReference type="GO" id="GO:0005886">
    <property type="term" value="C:plasma membrane"/>
    <property type="evidence" value="ECO:0007669"/>
    <property type="project" value="UniProtKB-SubCell"/>
</dbReference>
<dbReference type="AlphaFoldDB" id="A0AAN0JNB9"/>
<keyword evidence="6 10" id="KW-0472">Membrane</keyword>
<evidence type="ECO:0000256" key="6">
    <source>
        <dbReference type="ARBA" id="ARBA00023136"/>
    </source>
</evidence>
<dbReference type="GO" id="GO:0007218">
    <property type="term" value="P:neuropeptide signaling pathway"/>
    <property type="evidence" value="ECO:0007669"/>
    <property type="project" value="TreeGrafter"/>
</dbReference>
<evidence type="ECO:0000256" key="2">
    <source>
        <dbReference type="ARBA" id="ARBA00022475"/>
    </source>
</evidence>
<dbReference type="PROSITE" id="PS50262">
    <property type="entry name" value="G_PROTEIN_RECEP_F1_2"/>
    <property type="match status" value="1"/>
</dbReference>
<dbReference type="Gene3D" id="1.20.1070.10">
    <property type="entry name" value="Rhodopsin 7-helix transmembrane proteins"/>
    <property type="match status" value="1"/>
</dbReference>
<feature type="transmembrane region" description="Helical" evidence="10">
    <location>
        <begin position="233"/>
        <end position="257"/>
    </location>
</feature>
<keyword evidence="7 9" id="KW-0675">Receptor</keyword>
<keyword evidence="8 9" id="KW-0807">Transducer</keyword>
<reference evidence="13" key="1">
    <citation type="journal article" date="2010" name="Nature">
        <title>The Amphimedon queenslandica genome and the evolution of animal complexity.</title>
        <authorList>
            <person name="Srivastava M."/>
            <person name="Simakov O."/>
            <person name="Chapman J."/>
            <person name="Fahey B."/>
            <person name="Gauthier M.E."/>
            <person name="Mitros T."/>
            <person name="Richards G.S."/>
            <person name="Conaco C."/>
            <person name="Dacre M."/>
            <person name="Hellsten U."/>
            <person name="Larroux C."/>
            <person name="Putnam N.H."/>
            <person name="Stanke M."/>
            <person name="Adamska M."/>
            <person name="Darling A."/>
            <person name="Degnan S.M."/>
            <person name="Oakley T.H."/>
            <person name="Plachetzki D.C."/>
            <person name="Zhai Y."/>
            <person name="Adamski M."/>
            <person name="Calcino A."/>
            <person name="Cummins S.F."/>
            <person name="Goodstein D.M."/>
            <person name="Harris C."/>
            <person name="Jackson D.J."/>
            <person name="Leys S.P."/>
            <person name="Shu S."/>
            <person name="Woodcroft B.J."/>
            <person name="Vervoort M."/>
            <person name="Kosik K.S."/>
            <person name="Manning G."/>
            <person name="Degnan B.M."/>
            <person name="Rokhsar D.S."/>
        </authorList>
    </citation>
    <scope>NUCLEOTIDE SEQUENCE [LARGE SCALE GENOMIC DNA]</scope>
</reference>
<comment type="similarity">
    <text evidence="9">Belongs to the G-protein coupled receptor 1 family.</text>
</comment>
<dbReference type="GO" id="GO:0042923">
    <property type="term" value="F:neuropeptide binding"/>
    <property type="evidence" value="ECO:0007669"/>
    <property type="project" value="TreeGrafter"/>
</dbReference>
<comment type="subcellular location">
    <subcellularLocation>
        <location evidence="1">Cell membrane</location>
        <topology evidence="1">Multi-pass membrane protein</topology>
    </subcellularLocation>
</comment>
<dbReference type="KEGG" id="aqu:109586532"/>
<protein>
    <recommendedName>
        <fullName evidence="11">G-protein coupled receptors family 1 profile domain-containing protein</fullName>
    </recommendedName>
</protein>
<dbReference type="EnsemblMetazoa" id="XM_020002731.1">
    <property type="protein sequence ID" value="XP_019858290.1"/>
    <property type="gene ID" value="LOC109586532"/>
</dbReference>
<dbReference type="SUPFAM" id="SSF81321">
    <property type="entry name" value="Family A G protein-coupled receptor-like"/>
    <property type="match status" value="1"/>
</dbReference>
<feature type="transmembrane region" description="Helical" evidence="10">
    <location>
        <begin position="59"/>
        <end position="85"/>
    </location>
</feature>
<feature type="transmembrane region" description="Helical" evidence="10">
    <location>
        <begin position="97"/>
        <end position="118"/>
    </location>
</feature>
<sequence length="321" mass="36709">MELDKNFTLSEDINGPLLAAVIGIEMVVGLIANLLVLILTACHLKTWKQPSTIFLTNMLLNYLAMITLLLPISIITCASGEWIFGTTLSQKMTICRAIAYIFMTSIVIATESLTLLSFDRFIFIVKSFWYKKYMTRNKAMIMIVVSWFLAVIVCCPLYMKGGFEFSQSSGLCIPAVKNQIGFAVYGFIIFSSLIMSIIITSMWTYCYTRKYLKKRSTERNHMSSVYLSQKRRLIGLFGMLIIIHVLCYTLLIAFVIIEPFQPVSYRLYAASFVLTWLMTILSPLAQAYFRYEIRSIVQSFLIKIWSLFSSCNTTNSNMKPQ</sequence>
<feature type="transmembrane region" description="Helical" evidence="10">
    <location>
        <begin position="269"/>
        <end position="289"/>
    </location>
</feature>
<evidence type="ECO:0000313" key="13">
    <source>
        <dbReference type="Proteomes" id="UP000007879"/>
    </source>
</evidence>
<evidence type="ECO:0000313" key="12">
    <source>
        <dbReference type="EnsemblMetazoa" id="XP_019858290.1"/>
    </source>
</evidence>
<evidence type="ECO:0000256" key="4">
    <source>
        <dbReference type="ARBA" id="ARBA00022989"/>
    </source>
</evidence>
<dbReference type="PANTHER" id="PTHR24229:SF40">
    <property type="entry name" value="ALLATOSTATIN C RECEPTOR 1-RELATED"/>
    <property type="match status" value="1"/>
</dbReference>
<evidence type="ECO:0000256" key="3">
    <source>
        <dbReference type="ARBA" id="ARBA00022692"/>
    </source>
</evidence>
<evidence type="ECO:0000256" key="7">
    <source>
        <dbReference type="ARBA" id="ARBA00023170"/>
    </source>
</evidence>
<dbReference type="PRINTS" id="PR00237">
    <property type="entry name" value="GPCRRHODOPSN"/>
</dbReference>
<dbReference type="GO" id="GO:0004930">
    <property type="term" value="F:G protein-coupled receptor activity"/>
    <property type="evidence" value="ECO:0007669"/>
    <property type="project" value="UniProtKB-KW"/>
</dbReference>
<feature type="transmembrane region" description="Helical" evidence="10">
    <location>
        <begin position="179"/>
        <end position="205"/>
    </location>
</feature>
<dbReference type="PROSITE" id="PS00237">
    <property type="entry name" value="G_PROTEIN_RECEP_F1_1"/>
    <property type="match status" value="1"/>
</dbReference>